<protein>
    <submittedName>
        <fullName evidence="2">ABC transporter substrate-binding protein</fullName>
    </submittedName>
</protein>
<evidence type="ECO:0000313" key="3">
    <source>
        <dbReference type="Proteomes" id="UP000285478"/>
    </source>
</evidence>
<accession>A0A410H5J3</accession>
<dbReference type="KEGG" id="htr:EPV75_11015"/>
<dbReference type="SUPFAM" id="SSF53807">
    <property type="entry name" value="Helical backbone' metal receptor"/>
    <property type="match status" value="1"/>
</dbReference>
<dbReference type="PROSITE" id="PS50983">
    <property type="entry name" value="FE_B12_PBP"/>
    <property type="match status" value="1"/>
</dbReference>
<name>A0A410H5J3_9GAMM</name>
<dbReference type="Gene3D" id="1.20.58.2180">
    <property type="match status" value="1"/>
</dbReference>
<dbReference type="Pfam" id="PF01497">
    <property type="entry name" value="Peripla_BP_2"/>
    <property type="match status" value="1"/>
</dbReference>
<sequence length="363" mass="40507">MRAEALMTIWMFRMLIARCLRLRIGVFVALCFVSHPALSAGDDFCQPPATVSKVYAANPVLAYLVMAVAPDKLAGWNFPPPPQAKGIFSEASFQLPVIGGWFGQGRTPNMEVLLANQPDLIVMSGATVHLSRQQTLKDLGVPVCQLQLDVLSDYPLGFRRLGQWLGVPERGEALAQAAERVLTLQAQRRDLLAASGVPVKTVYYAESPNGLATECRGSIHSEVIPLAGGLNPHICPSDSAQQSRFGKVAINFEQLLKYDPDAIVTQERRFYDKVYLDPKWANLKAVRNQQVFFMPQTPFRWMDRPPSFMRLLASQWLMNRLYGDQMRIDMAVQVKSFYQQFFQVTLTDVQVSNILGGGTLNGR</sequence>
<feature type="domain" description="Fe/B12 periplasmic-binding" evidence="1">
    <location>
        <begin position="53"/>
        <end position="325"/>
    </location>
</feature>
<dbReference type="Proteomes" id="UP000285478">
    <property type="component" value="Chromosome"/>
</dbReference>
<dbReference type="PANTHER" id="PTHR30535:SF34">
    <property type="entry name" value="MOLYBDATE-BINDING PROTEIN MOLA"/>
    <property type="match status" value="1"/>
</dbReference>
<dbReference type="InterPro" id="IPR002491">
    <property type="entry name" value="ABC_transptr_periplasmic_BD"/>
</dbReference>
<keyword evidence="3" id="KW-1185">Reference proteome</keyword>
<dbReference type="Gene3D" id="3.40.50.1980">
    <property type="entry name" value="Nitrogenase molybdenum iron protein domain"/>
    <property type="match status" value="2"/>
</dbReference>
<proteinExistence type="predicted"/>
<evidence type="ECO:0000313" key="2">
    <source>
        <dbReference type="EMBL" id="QAB16156.1"/>
    </source>
</evidence>
<dbReference type="PANTHER" id="PTHR30535">
    <property type="entry name" value="VITAMIN B12-BINDING PROTEIN"/>
    <property type="match status" value="1"/>
</dbReference>
<organism evidence="2 3">
    <name type="scientific">Hydrogenovibrio thermophilus</name>
    <dbReference type="NCBI Taxonomy" id="265883"/>
    <lineage>
        <taxon>Bacteria</taxon>
        <taxon>Pseudomonadati</taxon>
        <taxon>Pseudomonadota</taxon>
        <taxon>Gammaproteobacteria</taxon>
        <taxon>Thiotrichales</taxon>
        <taxon>Piscirickettsiaceae</taxon>
        <taxon>Hydrogenovibrio</taxon>
    </lineage>
</organism>
<dbReference type="AlphaFoldDB" id="A0A410H5J3"/>
<dbReference type="EMBL" id="CP035033">
    <property type="protein sequence ID" value="QAB16156.1"/>
    <property type="molecule type" value="Genomic_DNA"/>
</dbReference>
<gene>
    <name evidence="2" type="ORF">EPV75_11015</name>
</gene>
<dbReference type="InterPro" id="IPR050902">
    <property type="entry name" value="ABC_Transporter_SBP"/>
</dbReference>
<reference evidence="2 3" key="1">
    <citation type="journal article" date="2018" name="Environ. Microbiol.">
        <title>Genomes of ubiquitous marine and hypersaline Hydrogenovibrio, Thiomicrorhabdus and Thiomicrospira spp. encode a diversity of mechanisms to sustain chemolithoautotrophy in heterogeneous environments.</title>
        <authorList>
            <person name="Scott K.M."/>
            <person name="Williams J."/>
            <person name="Porter C.M.B."/>
            <person name="Russel S."/>
            <person name="Harmer T.L."/>
            <person name="Paul J.H."/>
            <person name="Antonen K.M."/>
            <person name="Bridges M.K."/>
            <person name="Camper G.J."/>
            <person name="Campla C.K."/>
            <person name="Casella L.G."/>
            <person name="Chase E."/>
            <person name="Conrad J.W."/>
            <person name="Cruz M.C."/>
            <person name="Dunlap D.S."/>
            <person name="Duran L."/>
            <person name="Fahsbender E.M."/>
            <person name="Goldsmith D.B."/>
            <person name="Keeley R.F."/>
            <person name="Kondoff M.R."/>
            <person name="Kussy B.I."/>
            <person name="Lane M.K."/>
            <person name="Lawler S."/>
            <person name="Leigh B.A."/>
            <person name="Lewis C."/>
            <person name="Lostal L.M."/>
            <person name="Marking D."/>
            <person name="Mancera P.A."/>
            <person name="McClenthan E.C."/>
            <person name="McIntyre E.A."/>
            <person name="Mine J.A."/>
            <person name="Modi S."/>
            <person name="Moore B.D."/>
            <person name="Morgan W.A."/>
            <person name="Nelson K.M."/>
            <person name="Nguyen K.N."/>
            <person name="Ogburn N."/>
            <person name="Parrino D.G."/>
            <person name="Pedapudi A.D."/>
            <person name="Pelham R.P."/>
            <person name="Preece A.M."/>
            <person name="Rampersad E.A."/>
            <person name="Richardson J.C."/>
            <person name="Rodgers C.M."/>
            <person name="Schaffer B.L."/>
            <person name="Sheridan N.E."/>
            <person name="Solone M.R."/>
            <person name="Staley Z.R."/>
            <person name="Tabuchi M."/>
            <person name="Waide R.J."/>
            <person name="Wanjugi P.W."/>
            <person name="Young S."/>
            <person name="Clum A."/>
            <person name="Daum C."/>
            <person name="Huntemann M."/>
            <person name="Ivanova N."/>
            <person name="Kyrpides N."/>
            <person name="Mikhailova N."/>
            <person name="Palaniappan K."/>
            <person name="Pillay M."/>
            <person name="Reddy T.B.K."/>
            <person name="Shapiro N."/>
            <person name="Stamatis D."/>
            <person name="Varghese N."/>
            <person name="Woyke T."/>
            <person name="Boden R."/>
            <person name="Freyermuth S.K."/>
            <person name="Kerfeld C.A."/>
        </authorList>
    </citation>
    <scope>NUCLEOTIDE SEQUENCE [LARGE SCALE GENOMIC DNA]</scope>
    <source>
        <strain evidence="2 3">JR-2</strain>
    </source>
</reference>
<evidence type="ECO:0000259" key="1">
    <source>
        <dbReference type="PROSITE" id="PS50983"/>
    </source>
</evidence>